<proteinExistence type="predicted"/>
<dbReference type="EMBL" id="GBXM01091678">
    <property type="protein sequence ID" value="JAH16899.1"/>
    <property type="molecule type" value="Transcribed_RNA"/>
</dbReference>
<sequence length="20" mass="2337">MKTYTHAYWPSRTGIARPVT</sequence>
<name>A0A0E9QJG0_ANGAN</name>
<dbReference type="AlphaFoldDB" id="A0A0E9QJG0"/>
<evidence type="ECO:0000313" key="1">
    <source>
        <dbReference type="EMBL" id="JAH16899.1"/>
    </source>
</evidence>
<accession>A0A0E9QJG0</accession>
<protein>
    <submittedName>
        <fullName evidence="1">Uncharacterized protein</fullName>
    </submittedName>
</protein>
<organism evidence="1">
    <name type="scientific">Anguilla anguilla</name>
    <name type="common">European freshwater eel</name>
    <name type="synonym">Muraena anguilla</name>
    <dbReference type="NCBI Taxonomy" id="7936"/>
    <lineage>
        <taxon>Eukaryota</taxon>
        <taxon>Metazoa</taxon>
        <taxon>Chordata</taxon>
        <taxon>Craniata</taxon>
        <taxon>Vertebrata</taxon>
        <taxon>Euteleostomi</taxon>
        <taxon>Actinopterygii</taxon>
        <taxon>Neopterygii</taxon>
        <taxon>Teleostei</taxon>
        <taxon>Anguilliformes</taxon>
        <taxon>Anguillidae</taxon>
        <taxon>Anguilla</taxon>
    </lineage>
</organism>
<reference evidence="1" key="2">
    <citation type="journal article" date="2015" name="Fish Shellfish Immunol.">
        <title>Early steps in the European eel (Anguilla anguilla)-Vibrio vulnificus interaction in the gills: Role of the RtxA13 toxin.</title>
        <authorList>
            <person name="Callol A."/>
            <person name="Pajuelo D."/>
            <person name="Ebbesson L."/>
            <person name="Teles M."/>
            <person name="MacKenzie S."/>
            <person name="Amaro C."/>
        </authorList>
    </citation>
    <scope>NUCLEOTIDE SEQUENCE</scope>
</reference>
<reference evidence="1" key="1">
    <citation type="submission" date="2014-11" db="EMBL/GenBank/DDBJ databases">
        <authorList>
            <person name="Amaro Gonzalez C."/>
        </authorList>
    </citation>
    <scope>NUCLEOTIDE SEQUENCE</scope>
</reference>